<gene>
    <name evidence="3" type="ORF">NCTC12195_02322</name>
    <name evidence="2" type="ORF">SGA02_08390</name>
</gene>
<evidence type="ECO:0000259" key="1">
    <source>
        <dbReference type="Pfam" id="PF00455"/>
    </source>
</evidence>
<organism evidence="3 4">
    <name type="scientific">Staphylococcus gallinarum</name>
    <dbReference type="NCBI Taxonomy" id="1293"/>
    <lineage>
        <taxon>Bacteria</taxon>
        <taxon>Bacillati</taxon>
        <taxon>Bacillota</taxon>
        <taxon>Bacilli</taxon>
        <taxon>Bacillales</taxon>
        <taxon>Staphylococcaceae</taxon>
        <taxon>Staphylococcus</taxon>
    </lineage>
</organism>
<protein>
    <submittedName>
        <fullName evidence="3">Bacterial regulatory proteins, deoR family</fullName>
    </submittedName>
</protein>
<dbReference type="OrthoDB" id="2413089at2"/>
<dbReference type="RefSeq" id="WP_042738797.1">
    <property type="nucleotide sequence ID" value="NZ_BKAX01000003.1"/>
</dbReference>
<proteinExistence type="predicted"/>
<name>A0A0D0SS67_STAGA</name>
<dbReference type="Proteomes" id="UP000321057">
    <property type="component" value="Unassembled WGS sequence"/>
</dbReference>
<evidence type="ECO:0000313" key="2">
    <source>
        <dbReference type="EMBL" id="GEQ05011.1"/>
    </source>
</evidence>
<keyword evidence="5" id="KW-1185">Reference proteome</keyword>
<reference evidence="2 5" key="2">
    <citation type="submission" date="2019-07" db="EMBL/GenBank/DDBJ databases">
        <title>Whole genome shotgun sequence of Staphylococcus gallinarum NBRC 109767.</title>
        <authorList>
            <person name="Hosoyama A."/>
            <person name="Uohara A."/>
            <person name="Ohji S."/>
            <person name="Ichikawa N."/>
        </authorList>
    </citation>
    <scope>NUCLEOTIDE SEQUENCE [LARGE SCALE GENOMIC DNA]</scope>
    <source>
        <strain evidence="2 5">NBRC 109767</strain>
    </source>
</reference>
<dbReference type="AlphaFoldDB" id="A0A0D0SS67"/>
<sequence length="151" mass="17837">MSALKSYLNELVERINHNDIIAFDNHPVSFKIIDQLYFSNKKISVITYSTDIIKYVSKYTDFNIILPNGTVNSAFHIITGTDVIDSYSKYKINYYFLRVPYIYEEDLYQDITEIAELQRVLKQNSEYSFVINRPQFLDHTPGHRYIKIGQF</sequence>
<evidence type="ECO:0000313" key="3">
    <source>
        <dbReference type="EMBL" id="SUM32873.1"/>
    </source>
</evidence>
<evidence type="ECO:0000313" key="5">
    <source>
        <dbReference type="Proteomes" id="UP000321057"/>
    </source>
</evidence>
<dbReference type="InterPro" id="IPR014036">
    <property type="entry name" value="DeoR-like_C"/>
</dbReference>
<dbReference type="EMBL" id="BKAX01000003">
    <property type="protein sequence ID" value="GEQ05011.1"/>
    <property type="molecule type" value="Genomic_DNA"/>
</dbReference>
<dbReference type="Pfam" id="PF00455">
    <property type="entry name" value="DeoRC"/>
    <property type="match status" value="1"/>
</dbReference>
<feature type="domain" description="DeoR-like transcriptional repressor C-terminal sensor" evidence="1">
    <location>
        <begin position="12"/>
        <end position="131"/>
    </location>
</feature>
<evidence type="ECO:0000313" key="4">
    <source>
        <dbReference type="Proteomes" id="UP000255277"/>
    </source>
</evidence>
<accession>A0A0D0SS67</accession>
<reference evidence="3 4" key="1">
    <citation type="submission" date="2018-06" db="EMBL/GenBank/DDBJ databases">
        <authorList>
            <consortium name="Pathogen Informatics"/>
            <person name="Doyle S."/>
        </authorList>
    </citation>
    <scope>NUCLEOTIDE SEQUENCE [LARGE SCALE GENOMIC DNA]</scope>
    <source>
        <strain evidence="3 4">NCTC12195</strain>
    </source>
</reference>
<dbReference type="EMBL" id="UHDK01000001">
    <property type="protein sequence ID" value="SUM32873.1"/>
    <property type="molecule type" value="Genomic_DNA"/>
</dbReference>
<dbReference type="Proteomes" id="UP000255277">
    <property type="component" value="Unassembled WGS sequence"/>
</dbReference>